<evidence type="ECO:0000256" key="1">
    <source>
        <dbReference type="SAM" id="MobiDB-lite"/>
    </source>
</evidence>
<name>A0A420G7A4_9SPHI</name>
<keyword evidence="5" id="KW-1185">Reference proteome</keyword>
<protein>
    <recommendedName>
        <fullName evidence="3">DUF6443 domain-containing protein</fullName>
    </recommendedName>
</protein>
<accession>A0A420G7A4</accession>
<dbReference type="NCBIfam" id="TIGR03696">
    <property type="entry name" value="Rhs_assc_core"/>
    <property type="match status" value="1"/>
</dbReference>
<dbReference type="Gene3D" id="2.180.10.10">
    <property type="entry name" value="RHS repeat-associated core"/>
    <property type="match status" value="1"/>
</dbReference>
<evidence type="ECO:0000256" key="2">
    <source>
        <dbReference type="SAM" id="SignalP"/>
    </source>
</evidence>
<reference evidence="4 5" key="1">
    <citation type="submission" date="2016-07" db="EMBL/GenBank/DDBJ databases">
        <title>Genome analysis of Sphingobacterium siyangense T12B17.</title>
        <authorList>
            <person name="Xu D."/>
            <person name="Su Y."/>
            <person name="Zheng S."/>
        </authorList>
    </citation>
    <scope>NUCLEOTIDE SEQUENCE [LARGE SCALE GENOMIC DNA]</scope>
    <source>
        <strain evidence="4 5">T12B17</strain>
    </source>
</reference>
<organism evidence="4 5">
    <name type="scientific">Sphingobacterium siyangense</name>
    <dbReference type="NCBI Taxonomy" id="459529"/>
    <lineage>
        <taxon>Bacteria</taxon>
        <taxon>Pseudomonadati</taxon>
        <taxon>Bacteroidota</taxon>
        <taxon>Sphingobacteriia</taxon>
        <taxon>Sphingobacteriales</taxon>
        <taxon>Sphingobacteriaceae</taxon>
        <taxon>Sphingobacterium</taxon>
    </lineage>
</organism>
<evidence type="ECO:0000313" key="4">
    <source>
        <dbReference type="EMBL" id="RKF41055.1"/>
    </source>
</evidence>
<feature type="compositionally biased region" description="Polar residues" evidence="1">
    <location>
        <begin position="1175"/>
        <end position="1199"/>
    </location>
</feature>
<dbReference type="RefSeq" id="WP_120333125.1">
    <property type="nucleotide sequence ID" value="NZ_MCAQ01000002.1"/>
</dbReference>
<evidence type="ECO:0000259" key="3">
    <source>
        <dbReference type="Pfam" id="PF20041"/>
    </source>
</evidence>
<gene>
    <name evidence="4" type="ORF">BCY89_21805</name>
</gene>
<feature type="region of interest" description="Disordered" evidence="1">
    <location>
        <begin position="1174"/>
        <end position="1209"/>
    </location>
</feature>
<dbReference type="Proteomes" id="UP000286402">
    <property type="component" value="Unassembled WGS sequence"/>
</dbReference>
<keyword evidence="2" id="KW-0732">Signal</keyword>
<comment type="caution">
    <text evidence="4">The sequence shown here is derived from an EMBL/GenBank/DDBJ whole genome shotgun (WGS) entry which is preliminary data.</text>
</comment>
<feature type="domain" description="DUF6443" evidence="3">
    <location>
        <begin position="83"/>
        <end position="214"/>
    </location>
</feature>
<evidence type="ECO:0000313" key="5">
    <source>
        <dbReference type="Proteomes" id="UP000286402"/>
    </source>
</evidence>
<sequence>MKSIYKLISILLLYLFSVSQLFAQDLTFTSYSNQSEISATGSIILKPGFHIPTGQNVRIYITGIPSQPLNASLSANQNYIVTNTFRKAYTSIPSNPTTNDFIQEVAYFDGLGRQIQTVTTKASPTFKDIVEPQEYDGFGRESKKYLPYSSAETPGAFKATSYSAQATFYNTPPSGVAGSPHPFSLTVFENSPLNRELEQGAPGAFWQPQNTNITGSGHTIKREYSTNNITAFTDIANTKRVNLYGVSLSTDGVPSLTINGAYGAGQLYVYVTKDENWIASDGRAGTKEEYVDKEGRTVLKRVFNKKSDGGIEMLSTYFVFDDFGDLTYVLTPGRTGVFDPDGATLPTAAQLNDFCYQYRFDGRRRMVEKKVPGKDIEYLVYNKNDQVVLTQDGVQRAKSPKEWTFTKYDAFSRVVMSGKYTTTLTLRKDVQALVDGYSVLWESPLNTNPSGYLNTSFPSGNGAEVYNYVYYDNYDLPSDCPAEWRTLASSYSQKIKSLRTATKAKILGTTSYLWSVEYYDDYGRVTRTNAQHQHGGNDIVENAYNFPGELTESKRTHTKGSTTTIIKERNEYDHQGRLINTYHQVNSQPEVLLLSNAYNEVGTLITKKLHSENGGGNFLQKLDYLHNIRGWLTSINGTTLNSTENDLFGLDIKYTDDDRQLKVYPGQYNGNISEVIWNSSRTNKLRGYAFKYDNAYRLLAADFRAFGTNWTADPENNRFTEADIAYDKMGNILQLKRNGTISATAFGVMDDLTYTYAGNKLMKVDEKSTGNRSYGFKEPTPTASDEFTYDVNGNLKTDINKGITAVSYNYLNLPEQVTIGGNNIIYQYDASGIKLKKTAGSNITNYINGIHYIGDQINFIQTAEGRILRSPSTGLYSYEYQIKDHQDNVRLAFDKDPSTSKARIIQEDSYYPFGLTFNSFTSGDRNNYLFQKQEFQDEYGLNWSQFKWRMHDPAIGRFISIDPLATDYTHNSPYAFSENRVINGVELEGLEYMTYGYDAAGARANVQATAQKVNRSETEKMQDLDLLVDVIPIAGEIKGGYEAFTGYQFFSNTKLEGGSRYFGLGFVSGLRIVGEAADLAKGASKAAKSAAVLEKNKEVGKMGEKLTSDALKKEFKNDKVVQQVTGKFEDGTTTKFDDVVISKKTGKAKLTNETKTGNADYTAQQKRYYEGGETVTLTGKKSGTAKGQQINTGNTTSRTTRVKREDIDK</sequence>
<proteinExistence type="predicted"/>
<dbReference type="Pfam" id="PF20041">
    <property type="entry name" value="DUF6443"/>
    <property type="match status" value="1"/>
</dbReference>
<dbReference type="InterPro" id="IPR045619">
    <property type="entry name" value="DUF6443"/>
</dbReference>
<feature type="signal peptide" evidence="2">
    <location>
        <begin position="1"/>
        <end position="23"/>
    </location>
</feature>
<feature type="chain" id="PRO_5019509705" description="DUF6443 domain-containing protein" evidence="2">
    <location>
        <begin position="24"/>
        <end position="1209"/>
    </location>
</feature>
<dbReference type="AlphaFoldDB" id="A0A420G7A4"/>
<dbReference type="EMBL" id="MCAQ01000002">
    <property type="protein sequence ID" value="RKF41055.1"/>
    <property type="molecule type" value="Genomic_DNA"/>
</dbReference>
<dbReference type="InterPro" id="IPR022385">
    <property type="entry name" value="Rhs_assc_core"/>
</dbReference>